<dbReference type="InterPro" id="IPR048494">
    <property type="entry name" value="Dit-like_N"/>
</dbReference>
<reference evidence="3" key="1">
    <citation type="journal article" date="2024" name="J. Gen. Virol.">
        <title>Novel phages of Pseudomonas syringae unveil numerous potential auxiliary metabolic genes.</title>
        <authorList>
            <person name="Feltin C."/>
            <person name="Garneau J.R."/>
            <person name="Morris C.E."/>
            <person name="Berard A."/>
            <person name="Torres-Barcelo C."/>
        </authorList>
    </citation>
    <scope>NUCLEOTIDE SEQUENCE</scope>
</reference>
<feature type="domain" description="Dit-like phage tail protein N-terminal" evidence="2">
    <location>
        <begin position="138"/>
        <end position="218"/>
    </location>
</feature>
<organism evidence="3">
    <name type="scientific">Pseudomonas phage Pyxpy02</name>
    <dbReference type="NCBI Taxonomy" id="3138547"/>
    <lineage>
        <taxon>Viruses</taxon>
    </lineage>
</organism>
<evidence type="ECO:0000313" key="3">
    <source>
        <dbReference type="EMBL" id="XAI69501.1"/>
    </source>
</evidence>
<feature type="domain" description="Dit-like phage tail protein N-terminal" evidence="2">
    <location>
        <begin position="15"/>
        <end position="103"/>
    </location>
</feature>
<dbReference type="Pfam" id="PF21821">
    <property type="entry name" value="Dit_like"/>
    <property type="match status" value="2"/>
</dbReference>
<dbReference type="EMBL" id="PP179311">
    <property type="protein sequence ID" value="XAI69501.1"/>
    <property type="molecule type" value="Genomic_DNA"/>
</dbReference>
<protein>
    <submittedName>
        <fullName evidence="3">Tail tube assembly initiator</fullName>
    </submittedName>
</protein>
<evidence type="ECO:0000256" key="1">
    <source>
        <dbReference type="SAM" id="MobiDB-lite"/>
    </source>
</evidence>
<gene>
    <name evidence="3" type="ORF">Pyxpy02_00018</name>
</gene>
<feature type="region of interest" description="Disordered" evidence="1">
    <location>
        <begin position="224"/>
        <end position="247"/>
    </location>
</feature>
<proteinExistence type="predicted"/>
<accession>A0AAU6VYA6</accession>
<evidence type="ECO:0000259" key="2">
    <source>
        <dbReference type="Pfam" id="PF21821"/>
    </source>
</evidence>
<sequence length="268" mass="29672">MSIVIRRSNGDILWFDAITQYDVTYSASVTKHPVATGGYVSDHTTTDNVVLQISGVLSDADFNISRPANLGSLQSYEATSDFTASISDENNLFKVVNKQYTNNSAVVYPVTISERTSINRILPEVVAQFTKDTIPNVYVQPQDKAKTALAVKREMVLMWKAKEEFQVLDLLDNFVIDAFGPCIFTNLSFREDESTGDALFPNMTIEQVVFTDLQEVSVTIKTSNKGRKTGTVTTKPQPVEGPIPENAPTNFVIQDVSAWRSPVTSFPK</sequence>
<name>A0AAU6VYA6_9VIRU</name>